<feature type="transmembrane region" description="Helical" evidence="8">
    <location>
        <begin position="7"/>
        <end position="27"/>
    </location>
</feature>
<feature type="transmembrane region" description="Helical" evidence="8">
    <location>
        <begin position="337"/>
        <end position="358"/>
    </location>
</feature>
<feature type="transmembrane region" description="Helical" evidence="8">
    <location>
        <begin position="158"/>
        <end position="174"/>
    </location>
</feature>
<dbReference type="InterPro" id="IPR050297">
    <property type="entry name" value="LipidA_mod_glycosyltrf_83"/>
</dbReference>
<sequence>MDFGKQRIWWVALGCIIALAFAARMWVIPQFGGVSGGDAYNYLFITKSIIAGENPFTNTKRLPGYPITLIPAVLSKTIDIEHTMRTIQIVSAMWGICMVVLLARSIKLPWEASLLAATILAFQKDYFWTSMRPEPYTLYTALLLTALWLFIRGYQTPSMWRHIVFGIVLGYAAFTRQEGFMAAALLGVCSLGYELYFSFKNKTWKSSSARFLAMYIPALFVVSPFFISNTIAYKNPFYSPYLEGDRLQIVDSFLAFQDALGATWGIIDSMWKPAWDQLQRLDFTSELFITSALGIIGWYWYTRVSKHKKASPLPLLFISLAFGAGILFFYFNDELAFREAVPIMTAAWTIASIPLFLFHTRWKGALLLLIAISQIGIATWFHPFPKHYQQAYPIIILMLATVLCGNASSRRLPRISVPLAAAMPFMLVAVILSQHVNAAIDEANEDSALDSVIYRASRYVQDLPGTAGFDQAYLPAVFYFDPGLKYFDDEQANEDQKKQWIQQNNIKFLVVTNTTQTFEKPDPNWKVLKTFKAAGKRDFIFVSTVYAI</sequence>
<keyword evidence="2" id="KW-1003">Cell membrane</keyword>
<feature type="transmembrane region" description="Helical" evidence="8">
    <location>
        <begin position="313"/>
        <end position="331"/>
    </location>
</feature>
<evidence type="ECO:0000256" key="7">
    <source>
        <dbReference type="ARBA" id="ARBA00023136"/>
    </source>
</evidence>
<keyword evidence="6 8" id="KW-1133">Transmembrane helix</keyword>
<keyword evidence="4" id="KW-0808">Transferase</keyword>
<dbReference type="GO" id="GO:0009103">
    <property type="term" value="P:lipopolysaccharide biosynthetic process"/>
    <property type="evidence" value="ECO:0007669"/>
    <property type="project" value="UniProtKB-ARBA"/>
</dbReference>
<evidence type="ECO:0000256" key="3">
    <source>
        <dbReference type="ARBA" id="ARBA00022676"/>
    </source>
</evidence>
<reference evidence="9 10" key="1">
    <citation type="journal article" date="2016" name="Nat. Commun.">
        <title>Thousands of microbial genomes shed light on interconnected biogeochemical processes in an aquifer system.</title>
        <authorList>
            <person name="Anantharaman K."/>
            <person name="Brown C.T."/>
            <person name="Hug L.A."/>
            <person name="Sharon I."/>
            <person name="Castelle C.J."/>
            <person name="Probst A.J."/>
            <person name="Thomas B.C."/>
            <person name="Singh A."/>
            <person name="Wilkins M.J."/>
            <person name="Karaoz U."/>
            <person name="Brodie E.L."/>
            <person name="Williams K.H."/>
            <person name="Hubbard S.S."/>
            <person name="Banfield J.F."/>
        </authorList>
    </citation>
    <scope>NUCLEOTIDE SEQUENCE [LARGE SCALE GENOMIC DNA]</scope>
</reference>
<dbReference type="AlphaFoldDB" id="A0A1G1X2J7"/>
<evidence type="ECO:0000313" key="10">
    <source>
        <dbReference type="Proteomes" id="UP000177528"/>
    </source>
</evidence>
<name>A0A1G1X2J7_9BACT</name>
<comment type="subcellular location">
    <subcellularLocation>
        <location evidence="1">Cell membrane</location>
        <topology evidence="1">Multi-pass membrane protein</topology>
    </subcellularLocation>
</comment>
<evidence type="ECO:0000256" key="6">
    <source>
        <dbReference type="ARBA" id="ARBA00022989"/>
    </source>
</evidence>
<feature type="transmembrane region" description="Helical" evidence="8">
    <location>
        <begin position="390"/>
        <end position="408"/>
    </location>
</feature>
<dbReference type="PANTHER" id="PTHR33908:SF11">
    <property type="entry name" value="MEMBRANE PROTEIN"/>
    <property type="match status" value="1"/>
</dbReference>
<evidence type="ECO:0008006" key="11">
    <source>
        <dbReference type="Google" id="ProtNLM"/>
    </source>
</evidence>
<proteinExistence type="predicted"/>
<evidence type="ECO:0000256" key="2">
    <source>
        <dbReference type="ARBA" id="ARBA00022475"/>
    </source>
</evidence>
<comment type="caution">
    <text evidence="9">The sequence shown here is derived from an EMBL/GenBank/DDBJ whole genome shotgun (WGS) entry which is preliminary data.</text>
</comment>
<evidence type="ECO:0000313" key="9">
    <source>
        <dbReference type="EMBL" id="OGY33587.1"/>
    </source>
</evidence>
<dbReference type="GO" id="GO:0005886">
    <property type="term" value="C:plasma membrane"/>
    <property type="evidence" value="ECO:0007669"/>
    <property type="project" value="UniProtKB-SubCell"/>
</dbReference>
<feature type="transmembrane region" description="Helical" evidence="8">
    <location>
        <begin position="211"/>
        <end position="233"/>
    </location>
</feature>
<dbReference type="PANTHER" id="PTHR33908">
    <property type="entry name" value="MANNOSYLTRANSFERASE YKCB-RELATED"/>
    <property type="match status" value="1"/>
</dbReference>
<keyword evidence="5 8" id="KW-0812">Transmembrane</keyword>
<accession>A0A1G1X2J7</accession>
<evidence type="ECO:0000256" key="8">
    <source>
        <dbReference type="SAM" id="Phobius"/>
    </source>
</evidence>
<dbReference type="GO" id="GO:0016763">
    <property type="term" value="F:pentosyltransferase activity"/>
    <property type="evidence" value="ECO:0007669"/>
    <property type="project" value="TreeGrafter"/>
</dbReference>
<feature type="transmembrane region" description="Helical" evidence="8">
    <location>
        <begin position="283"/>
        <end position="301"/>
    </location>
</feature>
<keyword evidence="3" id="KW-0328">Glycosyltransferase</keyword>
<organism evidence="9 10">
    <name type="scientific">Candidatus Andersenbacteria bacterium RIFCSPHIGHO2_12_FULL_45_11</name>
    <dbReference type="NCBI Taxonomy" id="1797281"/>
    <lineage>
        <taxon>Bacteria</taxon>
        <taxon>Candidatus Anderseniibacteriota</taxon>
    </lineage>
</organism>
<gene>
    <name evidence="9" type="ORF">A3D99_00010</name>
</gene>
<feature type="transmembrane region" description="Helical" evidence="8">
    <location>
        <begin position="180"/>
        <end position="199"/>
    </location>
</feature>
<evidence type="ECO:0000256" key="5">
    <source>
        <dbReference type="ARBA" id="ARBA00022692"/>
    </source>
</evidence>
<keyword evidence="7 8" id="KW-0472">Membrane</keyword>
<feature type="transmembrane region" description="Helical" evidence="8">
    <location>
        <begin position="135"/>
        <end position="151"/>
    </location>
</feature>
<evidence type="ECO:0000256" key="1">
    <source>
        <dbReference type="ARBA" id="ARBA00004651"/>
    </source>
</evidence>
<dbReference type="EMBL" id="MHHR01000029">
    <property type="protein sequence ID" value="OGY33587.1"/>
    <property type="molecule type" value="Genomic_DNA"/>
</dbReference>
<evidence type="ECO:0000256" key="4">
    <source>
        <dbReference type="ARBA" id="ARBA00022679"/>
    </source>
</evidence>
<protein>
    <recommendedName>
        <fullName evidence="11">Glycosyltransferase RgtA/B/C/D-like domain-containing protein</fullName>
    </recommendedName>
</protein>
<dbReference type="Proteomes" id="UP000177528">
    <property type="component" value="Unassembled WGS sequence"/>
</dbReference>
<feature type="transmembrane region" description="Helical" evidence="8">
    <location>
        <begin position="365"/>
        <end position="384"/>
    </location>
</feature>
<feature type="transmembrane region" description="Helical" evidence="8">
    <location>
        <begin position="415"/>
        <end position="432"/>
    </location>
</feature>